<feature type="domain" description="C2H2-type" evidence="3">
    <location>
        <begin position="381"/>
        <end position="405"/>
    </location>
</feature>
<evidence type="ECO:0000259" key="4">
    <source>
        <dbReference type="SMART" id="SM00451"/>
    </source>
</evidence>
<dbReference type="PANTHER" id="PTHR47487">
    <property type="entry name" value="OS06G0651300 PROTEIN-RELATED"/>
    <property type="match status" value="1"/>
</dbReference>
<dbReference type="InterPro" id="IPR036236">
    <property type="entry name" value="Znf_C2H2_sf"/>
</dbReference>
<reference evidence="5" key="1">
    <citation type="submission" date="2023-10" db="EMBL/GenBank/DDBJ databases">
        <authorList>
            <person name="Domelevo Entfellner J.-B."/>
        </authorList>
    </citation>
    <scope>NUCLEOTIDE SEQUENCE</scope>
</reference>
<dbReference type="EMBL" id="OY731400">
    <property type="protein sequence ID" value="CAJ1944850.1"/>
    <property type="molecule type" value="Genomic_DNA"/>
</dbReference>
<dbReference type="GO" id="GO:0003676">
    <property type="term" value="F:nucleic acid binding"/>
    <property type="evidence" value="ECO:0007669"/>
    <property type="project" value="InterPro"/>
</dbReference>
<feature type="coiled-coil region" evidence="1">
    <location>
        <begin position="84"/>
        <end position="131"/>
    </location>
</feature>
<evidence type="ECO:0000313" key="6">
    <source>
        <dbReference type="Proteomes" id="UP001189624"/>
    </source>
</evidence>
<dbReference type="SUPFAM" id="SSF57667">
    <property type="entry name" value="beta-beta-alpha zinc fingers"/>
    <property type="match status" value="2"/>
</dbReference>
<evidence type="ECO:0000256" key="2">
    <source>
        <dbReference type="SAM" id="MobiDB-lite"/>
    </source>
</evidence>
<dbReference type="InterPro" id="IPR013087">
    <property type="entry name" value="Znf_C2H2_type"/>
</dbReference>
<organism evidence="5 6">
    <name type="scientific">Sphenostylis stenocarpa</name>
    <dbReference type="NCBI Taxonomy" id="92480"/>
    <lineage>
        <taxon>Eukaryota</taxon>
        <taxon>Viridiplantae</taxon>
        <taxon>Streptophyta</taxon>
        <taxon>Embryophyta</taxon>
        <taxon>Tracheophyta</taxon>
        <taxon>Spermatophyta</taxon>
        <taxon>Magnoliopsida</taxon>
        <taxon>eudicotyledons</taxon>
        <taxon>Gunneridae</taxon>
        <taxon>Pentapetalae</taxon>
        <taxon>rosids</taxon>
        <taxon>fabids</taxon>
        <taxon>Fabales</taxon>
        <taxon>Fabaceae</taxon>
        <taxon>Papilionoideae</taxon>
        <taxon>50 kb inversion clade</taxon>
        <taxon>NPAAA clade</taxon>
        <taxon>indigoferoid/millettioid clade</taxon>
        <taxon>Phaseoleae</taxon>
        <taxon>Sphenostylis</taxon>
    </lineage>
</organism>
<accession>A0AA86SDX5</accession>
<evidence type="ECO:0000313" key="5">
    <source>
        <dbReference type="EMBL" id="CAJ1944850.1"/>
    </source>
</evidence>
<dbReference type="Gramene" id="rna-AYBTSS11_LOCUS12137">
    <property type="protein sequence ID" value="CAJ1944850.1"/>
    <property type="gene ID" value="gene-AYBTSS11_LOCUS12137"/>
</dbReference>
<evidence type="ECO:0000256" key="1">
    <source>
        <dbReference type="SAM" id="Coils"/>
    </source>
</evidence>
<dbReference type="AlphaFoldDB" id="A0AA86SDX5"/>
<feature type="domain" description="U1-type" evidence="4">
    <location>
        <begin position="378"/>
        <end position="412"/>
    </location>
</feature>
<dbReference type="SMART" id="SM00355">
    <property type="entry name" value="ZnF_C2H2"/>
    <property type="match status" value="2"/>
</dbReference>
<dbReference type="SMART" id="SM00451">
    <property type="entry name" value="ZnF_U1"/>
    <property type="match status" value="2"/>
</dbReference>
<evidence type="ECO:0000259" key="3">
    <source>
        <dbReference type="SMART" id="SM00355"/>
    </source>
</evidence>
<name>A0AA86SDX5_9FABA</name>
<dbReference type="InterPro" id="IPR003604">
    <property type="entry name" value="Matrin/U1-like-C_Znf_C2H2"/>
</dbReference>
<dbReference type="Gene3D" id="3.30.160.60">
    <property type="entry name" value="Classic Zinc Finger"/>
    <property type="match status" value="2"/>
</dbReference>
<feature type="domain" description="U1-type" evidence="4">
    <location>
        <begin position="271"/>
        <end position="305"/>
    </location>
</feature>
<feature type="compositionally biased region" description="Basic and acidic residues" evidence="2">
    <location>
        <begin position="356"/>
        <end position="367"/>
    </location>
</feature>
<gene>
    <name evidence="5" type="ORF">AYBTSS11_LOCUS12137</name>
</gene>
<dbReference type="GO" id="GO:0008270">
    <property type="term" value="F:zinc ion binding"/>
    <property type="evidence" value="ECO:0007669"/>
    <property type="project" value="InterPro"/>
</dbReference>
<feature type="domain" description="C2H2-type" evidence="3">
    <location>
        <begin position="274"/>
        <end position="298"/>
    </location>
</feature>
<feature type="region of interest" description="Disordered" evidence="2">
    <location>
        <begin position="1"/>
        <end position="20"/>
    </location>
</feature>
<feature type="region of interest" description="Disordered" evidence="2">
    <location>
        <begin position="398"/>
        <end position="423"/>
    </location>
</feature>
<keyword evidence="6" id="KW-1185">Reference proteome</keyword>
<feature type="compositionally biased region" description="Basic residues" evidence="2">
    <location>
        <begin position="9"/>
        <end position="20"/>
    </location>
</feature>
<proteinExistence type="predicted"/>
<keyword evidence="1" id="KW-0175">Coiled coil</keyword>
<feature type="region of interest" description="Disordered" evidence="2">
    <location>
        <begin position="341"/>
        <end position="367"/>
    </location>
</feature>
<protein>
    <submittedName>
        <fullName evidence="5">Uncharacterized protein</fullName>
    </submittedName>
</protein>
<dbReference type="PANTHER" id="PTHR47487:SF8">
    <property type="entry name" value="OS08G0270900 PROTEIN"/>
    <property type="match status" value="1"/>
</dbReference>
<dbReference type="Proteomes" id="UP001189624">
    <property type="component" value="Chromosome 3"/>
</dbReference>
<dbReference type="Pfam" id="PF12874">
    <property type="entry name" value="zf-met"/>
    <property type="match status" value="2"/>
</dbReference>
<sequence>MAKTNALPHSHHHRHHRRRALSQLSLTSPITHYEVTFAFSNLTFFLRYPFDSPFEKCFISRMGGFPGMISAPRVFPAAVPMNAEEALRREMEREQIRREVEKEEIRREILANEMARRRELEEEVRRELAAERALRMPMHRFEGTTFREGVSLSMNPRMRLNSPVENSNLSGGPQPQFSPEVDITQLYKQTQNQTQTPNQTQTKEDKVIKLAKPNIAALCAAKCTEVVDVDLGDGKRKEVLNVDFDGAKRKAVTSFPIDNQLLGSSLQKKPKKEWSCALCQVCATSEKGLNDHLQGKKHNVKCRKMVVVTMTSSGLDARQDSETFKSGISPGDKGTLELRKEEQPAVQKSQDLGGIDNEKETTTEKEVQETNALATRKKFKFYCAFCEVQTFSETVMQSHKNGKKHLATMKKFNSNNGAAEKSG</sequence>